<dbReference type="PANTHER" id="PTHR46481">
    <property type="entry name" value="ZINC FINGER BED DOMAIN-CONTAINING PROTEIN 4"/>
    <property type="match status" value="1"/>
</dbReference>
<evidence type="ECO:0000256" key="2">
    <source>
        <dbReference type="ARBA" id="ARBA00022723"/>
    </source>
</evidence>
<evidence type="ECO:0000256" key="5">
    <source>
        <dbReference type="ARBA" id="ARBA00023242"/>
    </source>
</evidence>
<keyword evidence="3" id="KW-0863">Zinc-finger</keyword>
<comment type="subcellular location">
    <subcellularLocation>
        <location evidence="1">Nucleus</location>
    </subcellularLocation>
</comment>
<dbReference type="EMBL" id="JALLPJ020001254">
    <property type="protein sequence ID" value="KAL3772955.1"/>
    <property type="molecule type" value="Genomic_DNA"/>
</dbReference>
<proteinExistence type="predicted"/>
<dbReference type="SUPFAM" id="SSF53098">
    <property type="entry name" value="Ribonuclease H-like"/>
    <property type="match status" value="1"/>
</dbReference>
<sequence>MKRLPPRAVPRGQHQQTFAWASAAPAAAAAASTLAVSEASITDTIDRNSASTNSAAAASVTSSNLSATDLSATASRHSAGNLHKPEAAATVPAAFSLSEIKEDDSFDDFFSDWPDESKRKQPQGKKGRKGDKDKSSDEEKKKERPATPAFTVLASNVVKKPDSLAITSKPFSAASSVVDLTEDKPQYLQAGENAYGEFHLSSPAANKTSPFWQFYLTYHSIKHPDMKHLAKCRVIGCDHNVDFLKGSSGLRSHIKHKHEAIFRELNSPSKSSASESNAAASVLPKVKSQPTITSHYQKGFTLEQRKQCYLGRLAVWTILECMPFTACEAPSFRAIVECLNVDGDKICTRGNHIAVRDLVLQYGEMIKMATQLEIQQYKGEMTSDHWTPCHGTSTFTCSTFHFINESWKMVTILEDFCIFEGSTSGQRIFDYMKKKMQLSRESPNVFYGVVDTTGNMGKLTQLLRENGIKAGYCTEHSLHLIALIAFKDENVPGADGVMKKARALVEFFNKSTQASTELLKVQRNLDQYKGKEPVGLLQDVMTRWYSTWRMGGRLVRLKAALIWMSFNKNIDQELMLTDEQWQILAQITKCLKTMAKWQRLLEGDKFVTASLVVLAIHSIRSNFKKTIAAASTLQPVKKLTEKLLKDFDDRFVPEGPAGKVKYTGRADIGHRNRYNGVHPYYFIAALLDPRTRGMLPKLMSEDQFKLLKQDVIAFMLLMPPRSMDDDMFAELEELEKNGSVRGEEVALPGAEEMKLACEYELKLFLQSTGLKLRKANKKEYNDPLWWKENSSKYPALAPLAQLFLCIPASSAPSETNTTDDVSSGIMFVRENMELLRKHYNEVSKSFKNALPLEFTGLPTVFQDITMSNEVVDVGQDLFDGTIEVED</sequence>
<evidence type="ECO:0000256" key="4">
    <source>
        <dbReference type="ARBA" id="ARBA00022833"/>
    </source>
</evidence>
<organism evidence="8 9">
    <name type="scientific">Cyclotella atomus</name>
    <dbReference type="NCBI Taxonomy" id="382360"/>
    <lineage>
        <taxon>Eukaryota</taxon>
        <taxon>Sar</taxon>
        <taxon>Stramenopiles</taxon>
        <taxon>Ochrophyta</taxon>
        <taxon>Bacillariophyta</taxon>
        <taxon>Coscinodiscophyceae</taxon>
        <taxon>Thalassiosirophycidae</taxon>
        <taxon>Stephanodiscales</taxon>
        <taxon>Stephanodiscaceae</taxon>
        <taxon>Cyclotella</taxon>
    </lineage>
</organism>
<keyword evidence="5" id="KW-0539">Nucleus</keyword>
<feature type="compositionally biased region" description="Basic and acidic residues" evidence="6">
    <location>
        <begin position="130"/>
        <end position="145"/>
    </location>
</feature>
<reference evidence="8 9" key="1">
    <citation type="submission" date="2024-10" db="EMBL/GenBank/DDBJ databases">
        <title>Updated reference genomes for cyclostephanoid diatoms.</title>
        <authorList>
            <person name="Roberts W.R."/>
            <person name="Alverson A.J."/>
        </authorList>
    </citation>
    <scope>NUCLEOTIDE SEQUENCE [LARGE SCALE GENOMIC DNA]</scope>
    <source>
        <strain evidence="8 9">AJA010-31</strain>
    </source>
</reference>
<feature type="compositionally biased region" description="Low complexity" evidence="6">
    <location>
        <begin position="48"/>
        <end position="66"/>
    </location>
</feature>
<dbReference type="PANTHER" id="PTHR46481:SF10">
    <property type="entry name" value="ZINC FINGER BED DOMAIN-CONTAINING PROTEIN 39"/>
    <property type="match status" value="1"/>
</dbReference>
<evidence type="ECO:0000313" key="9">
    <source>
        <dbReference type="Proteomes" id="UP001530400"/>
    </source>
</evidence>
<protein>
    <recommendedName>
        <fullName evidence="7">HAT C-terminal dimerisation domain-containing protein</fullName>
    </recommendedName>
</protein>
<dbReference type="GO" id="GO:0008270">
    <property type="term" value="F:zinc ion binding"/>
    <property type="evidence" value="ECO:0007669"/>
    <property type="project" value="UniProtKB-KW"/>
</dbReference>
<dbReference type="AlphaFoldDB" id="A0ABD3NA42"/>
<evidence type="ECO:0000256" key="1">
    <source>
        <dbReference type="ARBA" id="ARBA00004123"/>
    </source>
</evidence>
<evidence type="ECO:0000259" key="7">
    <source>
        <dbReference type="Pfam" id="PF05699"/>
    </source>
</evidence>
<dbReference type="GO" id="GO:0005634">
    <property type="term" value="C:nucleus"/>
    <property type="evidence" value="ECO:0007669"/>
    <property type="project" value="UniProtKB-SubCell"/>
</dbReference>
<dbReference type="InterPro" id="IPR052035">
    <property type="entry name" value="ZnF_BED_domain_contain"/>
</dbReference>
<dbReference type="Proteomes" id="UP001530400">
    <property type="component" value="Unassembled WGS sequence"/>
</dbReference>
<gene>
    <name evidence="8" type="ORF">ACHAWO_008685</name>
</gene>
<dbReference type="InterPro" id="IPR008906">
    <property type="entry name" value="HATC_C_dom"/>
</dbReference>
<name>A0ABD3NA42_9STRA</name>
<comment type="caution">
    <text evidence="8">The sequence shown here is derived from an EMBL/GenBank/DDBJ whole genome shotgun (WGS) entry which is preliminary data.</text>
</comment>
<feature type="compositionally biased region" description="Basic residues" evidence="6">
    <location>
        <begin position="120"/>
        <end position="129"/>
    </location>
</feature>
<feature type="region of interest" description="Disordered" evidence="6">
    <location>
        <begin position="47"/>
        <end position="66"/>
    </location>
</feature>
<keyword evidence="4" id="KW-0862">Zinc</keyword>
<keyword evidence="9" id="KW-1185">Reference proteome</keyword>
<feature type="domain" description="HAT C-terminal dimerisation" evidence="7">
    <location>
        <begin position="784"/>
        <end position="817"/>
    </location>
</feature>
<feature type="region of interest" description="Disordered" evidence="6">
    <location>
        <begin position="108"/>
        <end position="148"/>
    </location>
</feature>
<accession>A0ABD3NA42</accession>
<dbReference type="InterPro" id="IPR012337">
    <property type="entry name" value="RNaseH-like_sf"/>
</dbReference>
<dbReference type="Pfam" id="PF05699">
    <property type="entry name" value="Dimer_Tnp_hAT"/>
    <property type="match status" value="1"/>
</dbReference>
<keyword evidence="2" id="KW-0479">Metal-binding</keyword>
<evidence type="ECO:0000313" key="8">
    <source>
        <dbReference type="EMBL" id="KAL3772955.1"/>
    </source>
</evidence>
<evidence type="ECO:0000256" key="3">
    <source>
        <dbReference type="ARBA" id="ARBA00022771"/>
    </source>
</evidence>
<evidence type="ECO:0000256" key="6">
    <source>
        <dbReference type="SAM" id="MobiDB-lite"/>
    </source>
</evidence>